<dbReference type="AlphaFoldDB" id="A0A812TZ89"/>
<feature type="chain" id="PRO_5032409897" description="EF-hand domain-containing protein" evidence="1">
    <location>
        <begin position="22"/>
        <end position="271"/>
    </location>
</feature>
<dbReference type="PROSITE" id="PS00018">
    <property type="entry name" value="EF_HAND_1"/>
    <property type="match status" value="2"/>
</dbReference>
<feature type="signal peptide" evidence="1">
    <location>
        <begin position="1"/>
        <end position="21"/>
    </location>
</feature>
<organism evidence="2 3">
    <name type="scientific">Symbiodinium necroappetens</name>
    <dbReference type="NCBI Taxonomy" id="1628268"/>
    <lineage>
        <taxon>Eukaryota</taxon>
        <taxon>Sar</taxon>
        <taxon>Alveolata</taxon>
        <taxon>Dinophyceae</taxon>
        <taxon>Suessiales</taxon>
        <taxon>Symbiodiniaceae</taxon>
        <taxon>Symbiodinium</taxon>
    </lineage>
</organism>
<name>A0A812TZ89_9DINO</name>
<evidence type="ECO:0000313" key="3">
    <source>
        <dbReference type="Proteomes" id="UP000601435"/>
    </source>
</evidence>
<evidence type="ECO:0000256" key="1">
    <source>
        <dbReference type="SAM" id="SignalP"/>
    </source>
</evidence>
<keyword evidence="1" id="KW-0732">Signal</keyword>
<sequence>MFTRMLRSAAVCLWLPLPVLAAPVEIEIDPADSELEVILLLLGVGDSDTSPLAGTVVIDLDGTPPTGQLTILDVHLRATEKIEHSLTFGLPGVLTQSTDGLEINAAEPGMPSAPAVFDGAMFDILHLDVELAGTGSHDASGLVCTVLQGEGINCEGTTNLAALGDVVVPDIRGVLAVEGEEVTVTLFFDVEVPYEGLGSLVLSGRAAGVGTLPDLKCAGDCDGSGEVDFNDLVAMLFEFGPGQDAACDPDATGEVDFNDLVSALFLFGPCS</sequence>
<comment type="caution">
    <text evidence="2">The sequence shown here is derived from an EMBL/GenBank/DDBJ whole genome shotgun (WGS) entry which is preliminary data.</text>
</comment>
<evidence type="ECO:0000313" key="2">
    <source>
        <dbReference type="EMBL" id="CAE7549838.1"/>
    </source>
</evidence>
<evidence type="ECO:0008006" key="4">
    <source>
        <dbReference type="Google" id="ProtNLM"/>
    </source>
</evidence>
<dbReference type="Proteomes" id="UP000601435">
    <property type="component" value="Unassembled WGS sequence"/>
</dbReference>
<protein>
    <recommendedName>
        <fullName evidence="4">EF-hand domain-containing protein</fullName>
    </recommendedName>
</protein>
<reference evidence="2" key="1">
    <citation type="submission" date="2021-02" db="EMBL/GenBank/DDBJ databases">
        <authorList>
            <person name="Dougan E. K."/>
            <person name="Rhodes N."/>
            <person name="Thang M."/>
            <person name="Chan C."/>
        </authorList>
    </citation>
    <scope>NUCLEOTIDE SEQUENCE</scope>
</reference>
<keyword evidence="3" id="KW-1185">Reference proteome</keyword>
<dbReference type="EMBL" id="CAJNJA010025808">
    <property type="protein sequence ID" value="CAE7549838.1"/>
    <property type="molecule type" value="Genomic_DNA"/>
</dbReference>
<dbReference type="InterPro" id="IPR018247">
    <property type="entry name" value="EF_Hand_1_Ca_BS"/>
</dbReference>
<proteinExistence type="predicted"/>
<gene>
    <name evidence="2" type="ORF">SNEC2469_LOCUS15842</name>
</gene>
<accession>A0A812TZ89</accession>